<dbReference type="GO" id="GO:0015293">
    <property type="term" value="F:symporter activity"/>
    <property type="evidence" value="ECO:0007669"/>
    <property type="project" value="UniProtKB-KW"/>
</dbReference>
<feature type="transmembrane region" description="Helical" evidence="13">
    <location>
        <begin position="467"/>
        <end position="484"/>
    </location>
</feature>
<keyword evidence="6 13" id="KW-1133">Transmembrane helix</keyword>
<dbReference type="PROSITE" id="PS00107">
    <property type="entry name" value="PROTEIN_KINASE_ATP"/>
    <property type="match status" value="1"/>
</dbReference>
<evidence type="ECO:0000256" key="1">
    <source>
        <dbReference type="ARBA" id="ARBA00004141"/>
    </source>
</evidence>
<feature type="coiled-coil region" evidence="11">
    <location>
        <begin position="928"/>
        <end position="955"/>
    </location>
</feature>
<dbReference type="PROSITE" id="PS51651">
    <property type="entry name" value="DOCKER"/>
    <property type="match status" value="1"/>
</dbReference>
<dbReference type="FunFam" id="1.10.510.10:FF:001508">
    <property type="entry name" value="STK24 isoform 7"/>
    <property type="match status" value="1"/>
</dbReference>
<dbReference type="InterPro" id="IPR011009">
    <property type="entry name" value="Kinase-like_dom_sf"/>
</dbReference>
<dbReference type="EMBL" id="SCEB01000457">
    <property type="protein sequence ID" value="RXM99129.1"/>
    <property type="molecule type" value="Genomic_DNA"/>
</dbReference>
<feature type="transmembrane region" description="Helical" evidence="13">
    <location>
        <begin position="1276"/>
        <end position="1295"/>
    </location>
</feature>
<dbReference type="SUPFAM" id="SSF56112">
    <property type="entry name" value="Protein kinase-like (PK-like)"/>
    <property type="match status" value="1"/>
</dbReference>
<dbReference type="InterPro" id="IPR017441">
    <property type="entry name" value="Protein_kinase_ATP_BS"/>
</dbReference>
<evidence type="ECO:0000256" key="7">
    <source>
        <dbReference type="ARBA" id="ARBA00023136"/>
    </source>
</evidence>
<evidence type="ECO:0000256" key="10">
    <source>
        <dbReference type="RuleBase" id="RU003755"/>
    </source>
</evidence>
<dbReference type="GO" id="GO:0004672">
    <property type="term" value="F:protein kinase activity"/>
    <property type="evidence" value="ECO:0007669"/>
    <property type="project" value="InterPro"/>
</dbReference>
<dbReference type="GO" id="GO:0007264">
    <property type="term" value="P:small GTPase-mediated signal transduction"/>
    <property type="evidence" value="ECO:0007669"/>
    <property type="project" value="InterPro"/>
</dbReference>
<keyword evidence="4 10" id="KW-0812">Transmembrane</keyword>
<feature type="transmembrane region" description="Helical" evidence="13">
    <location>
        <begin position="1350"/>
        <end position="1371"/>
    </location>
</feature>
<evidence type="ECO:0000259" key="14">
    <source>
        <dbReference type="PROSITE" id="PS50011"/>
    </source>
</evidence>
<dbReference type="Pfam" id="PF06920">
    <property type="entry name" value="DHR-2_Lobe_A"/>
    <property type="match status" value="1"/>
</dbReference>
<organism evidence="16 17">
    <name type="scientific">Acipenser ruthenus</name>
    <name type="common">Sterlet sturgeon</name>
    <dbReference type="NCBI Taxonomy" id="7906"/>
    <lineage>
        <taxon>Eukaryota</taxon>
        <taxon>Metazoa</taxon>
        <taxon>Chordata</taxon>
        <taxon>Craniata</taxon>
        <taxon>Vertebrata</taxon>
        <taxon>Euteleostomi</taxon>
        <taxon>Actinopterygii</taxon>
        <taxon>Chondrostei</taxon>
        <taxon>Acipenseriformes</taxon>
        <taxon>Acipenseridae</taxon>
        <taxon>Acipenser</taxon>
    </lineage>
</organism>
<dbReference type="InterPro" id="IPR001734">
    <property type="entry name" value="Na/solute_symporter"/>
</dbReference>
<dbReference type="InterPro" id="IPR046769">
    <property type="entry name" value="DOCKER_Lobe_A"/>
</dbReference>
<keyword evidence="11" id="KW-0175">Coiled coil</keyword>
<evidence type="ECO:0000256" key="4">
    <source>
        <dbReference type="ARBA" id="ARBA00022692"/>
    </source>
</evidence>
<evidence type="ECO:0000256" key="11">
    <source>
        <dbReference type="SAM" id="Coils"/>
    </source>
</evidence>
<feature type="binding site" evidence="9">
    <location>
        <position position="931"/>
    </location>
    <ligand>
        <name>ATP</name>
        <dbReference type="ChEBI" id="CHEBI:30616"/>
    </ligand>
</feature>
<accession>A0A662YRF6</accession>
<dbReference type="FunFam" id="1.25.40.410:FF:000001">
    <property type="entry name" value="dedicator of cytokinesis protein 9 isoform X2"/>
    <property type="match status" value="1"/>
</dbReference>
<dbReference type="InterPro" id="IPR027357">
    <property type="entry name" value="DOCKER_dom"/>
</dbReference>
<evidence type="ECO:0000256" key="5">
    <source>
        <dbReference type="ARBA" id="ARBA00022847"/>
    </source>
</evidence>
<dbReference type="Gene3D" id="3.30.200.20">
    <property type="entry name" value="Phosphorylase Kinase, domain 1"/>
    <property type="match status" value="1"/>
</dbReference>
<keyword evidence="9" id="KW-0067">ATP-binding</keyword>
<protein>
    <submittedName>
        <fullName evidence="16">Dedicator of cytokinesis protein 9</fullName>
    </submittedName>
</protein>
<dbReference type="PROSITE" id="PS50011">
    <property type="entry name" value="PROTEIN_KINASE_DOM"/>
    <property type="match status" value="1"/>
</dbReference>
<comment type="similarity">
    <text evidence="2">Belongs to the sodium:solute symporter (SSF) (TC 2.A.21) family.</text>
</comment>
<dbReference type="InterPro" id="IPR038377">
    <property type="entry name" value="Na/Glc_symporter_sf"/>
</dbReference>
<dbReference type="PANTHER" id="PTHR23317:SF77">
    <property type="entry name" value="DEDICATOR OF CYTOKINESIS PROTEIN 9"/>
    <property type="match status" value="1"/>
</dbReference>
<comment type="similarity">
    <text evidence="10">Belongs to the major facilitator superfamily. Proton-dependent oligopeptide transporter (POT/PTR) (TC 2.A.17) family.</text>
</comment>
<dbReference type="InterPro" id="IPR018456">
    <property type="entry name" value="PTR2_symporter_CS"/>
</dbReference>
<dbReference type="SUPFAM" id="SSF103473">
    <property type="entry name" value="MFS general substrate transporter"/>
    <property type="match status" value="1"/>
</dbReference>
<sequence length="1652" mass="184967">MSHFPVRNQEGVGPIAHDRKSQTLPVSRNRAGMMHARLQQLSSLDNSFTFNHSYSHSDADVLHQSLLEANIATEVCFTVLDTLSIFTVVFKFPCTFFEGRADMCAAFCYEILKCCNSKLSSIRSDAAHLLYFLMKSNFDYTGRKSFVRTHLQVVIAVSQLIADVIGIGGTRFQHSLSIINNCANNDKTIKNTAFPSDVKDLTKRIRTVLMATAQMKEHENDPEMLVDLQYSLAKSYASTPELRKTWLDSMARIHVKNGDLSEAAMCYVHVAALVAEYLRRKGMFKQGCSAFRVITPNVDEEVSMMEDVGMQDVHFNEDVLMELLEQCADGLWKAERYELIADIYKLIIPIYEKRRDFEKLAHLYDTLHRAYSKVTEVIHTGKRLLGTYFRVAFFGQGFFEDEDGKEYIYKEPKFTPLSEISQRLLKLYSDKFGQENVKIIQDSGKVECCGYPLSIFFIVINEFCERFSYYGMRAVLVLYFRYFLQWDDDTATSIYHTFVALCYLTPILGAIVADSWLGKFKTIIYLSIVYTVGQVIMAISTIHDLTDTDRDGTPNNLTLHIALSMIGLILIALGTGGIKPCVAAFGGDQFEDHQEKQRSTFFSIFYLSINAGSLLSTVITPILRVVFIAGSSMYKKVSPQGNIMLKGSRWTFQATTMDGNFTVNPILIVILVPIVDAVVYPLIKKCKLNFTPLRKMTVGMLLAALAFLVAALVQIKIDLIDTNKKPDEGNNAIRFVNALENITLLIKAGSKELGHVLPFTSSGYALLPEGESEFVFSYNDTSERTCNVSKSFGFGSSYTVVIQNLNCESQQVANLTYIEDIQPNTIHMAWQIPQYFLMTIGEVVFSVTGLEFSYSQAPSNMKSVLQAGWLLTVAVGNIIVLIVAGVSQLPDQNLKADPEELFTKLEKIGKGSFGEVFKGIDNRTQKVVAIKTIDLEEAEDEIEDVQQEITVLSQCDSPYVTKYYGSYLKADMWSLGITAIELAKGEPPHSELHPMKVLFLIPKNNPPTLEGNYSKPLKEFIEACLNKEPSFRPTAKELLKHKFIVRHAKKTSYLTELIDRYKRWKAEQSHDDSSSDESDSEQDGQASGGNDPGDWIFNTIREKKDPKKLQNGAAHLEEFERNKVQDIPKRPLSQSLSTIISPLFAEVRTFQGDRALKEKNEASSGKPGAVEELREAIFLAEEASPGISDSMISELVQRLQRQVMFLPPCYGKVLNLRRQFGLHLKMAIHVEGLVAIILFYLLILFVGIWAAWKNKNSGMAAGTDRSETIMVGGRDIGLFVGGFTMTGGMFFAKPMRSRGYVTMLDPFQQIYGKRMGGLLFIPALMGEIFWSAAILSALGATLSVIVDMNINTSVIVSALIAIFYTLVGGLYSVAYTDVVQLFCIFLGLWVSVPFALSNPAVSDIGVTAYKYIHQEPWLGSINSSDIYMWLDNFFLLASDREIVWVMRITIFVFGAVATAMALLTGTVYGLWYLSSDLVYVIIFPQLLSVLFVKGTNTYGSVAGYIFGLLLRISGGEPYLKLPPFIYYPGWTEQIKEHPLTGAVEHIIVQKFPFKTISMLSSFLANVAFSYLFKYLFESGSLAPKYDFFDAVLTKHSKENMDKTTLVNSDNIVLSELAPVKPRHSIAVAAGFVNKEALSDEDTSPNSSNNEHD</sequence>
<evidence type="ECO:0000313" key="16">
    <source>
        <dbReference type="EMBL" id="RXM99129.1"/>
    </source>
</evidence>
<feature type="transmembrane region" description="Helical" evidence="13">
    <location>
        <begin position="1316"/>
        <end position="1338"/>
    </location>
</feature>
<keyword evidence="5" id="KW-0769">Symport</keyword>
<evidence type="ECO:0000256" key="8">
    <source>
        <dbReference type="PROSITE-ProRule" id="PRU00984"/>
    </source>
</evidence>
<feature type="domain" description="DOCKER" evidence="15">
    <location>
        <begin position="234"/>
        <end position="443"/>
    </location>
</feature>
<feature type="transmembrane region" description="Helical" evidence="13">
    <location>
        <begin position="523"/>
        <end position="545"/>
    </location>
</feature>
<keyword evidence="3" id="KW-0344">Guanine-nucleotide releasing factor</keyword>
<comment type="similarity">
    <text evidence="8">Belongs to the DOCK family.</text>
</comment>
<keyword evidence="10" id="KW-0813">Transport</keyword>
<dbReference type="PROSITE" id="PS01022">
    <property type="entry name" value="PTR2_1"/>
    <property type="match status" value="1"/>
</dbReference>
<reference evidence="16 17" key="1">
    <citation type="submission" date="2019-01" db="EMBL/GenBank/DDBJ databases">
        <title>Draft Genome and Complete Hox-Cluster Characterization of the Sterlet Sturgeon (Acipenser ruthenus).</title>
        <authorList>
            <person name="Wei Q."/>
        </authorList>
    </citation>
    <scope>NUCLEOTIDE SEQUENCE [LARGE SCALE GENOMIC DNA]</scope>
    <source>
        <strain evidence="16">WHYD16114868_AA</strain>
        <tissue evidence="16">Blood</tissue>
    </source>
</reference>
<feature type="transmembrane region" description="Helical" evidence="13">
    <location>
        <begin position="1448"/>
        <end position="1471"/>
    </location>
</feature>
<dbReference type="GO" id="GO:0005085">
    <property type="term" value="F:guanyl-nucleotide exchange factor activity"/>
    <property type="evidence" value="ECO:0007669"/>
    <property type="project" value="UniProtKB-KW"/>
</dbReference>
<dbReference type="Gene3D" id="1.10.12.70">
    <property type="match status" value="1"/>
</dbReference>
<feature type="transmembrane region" description="Helical" evidence="13">
    <location>
        <begin position="661"/>
        <end position="683"/>
    </location>
</feature>
<proteinExistence type="inferred from homology"/>
<dbReference type="Pfam" id="PF00474">
    <property type="entry name" value="SSF"/>
    <property type="match status" value="1"/>
</dbReference>
<evidence type="ECO:0000256" key="9">
    <source>
        <dbReference type="PROSITE-ProRule" id="PRU10141"/>
    </source>
</evidence>
<evidence type="ECO:0000313" key="17">
    <source>
        <dbReference type="Proteomes" id="UP000289886"/>
    </source>
</evidence>
<evidence type="ECO:0000256" key="2">
    <source>
        <dbReference type="ARBA" id="ARBA00006434"/>
    </source>
</evidence>
<evidence type="ECO:0000256" key="12">
    <source>
        <dbReference type="SAM" id="MobiDB-lite"/>
    </source>
</evidence>
<dbReference type="CDD" id="cd11474">
    <property type="entry name" value="SLC5sbd_CHT"/>
    <property type="match status" value="1"/>
</dbReference>
<feature type="transmembrane region" description="Helical" evidence="13">
    <location>
        <begin position="604"/>
        <end position="627"/>
    </location>
</feature>
<evidence type="ECO:0000259" key="15">
    <source>
        <dbReference type="PROSITE" id="PS51651"/>
    </source>
</evidence>
<feature type="transmembrane region" description="Helical" evidence="13">
    <location>
        <begin position="557"/>
        <end position="578"/>
    </location>
</feature>
<feature type="transmembrane region" description="Helical" evidence="13">
    <location>
        <begin position="496"/>
        <end position="517"/>
    </location>
</feature>
<dbReference type="FunFam" id="1.10.12.70:FF:000002">
    <property type="entry name" value="Serine/threonine kinase 24"/>
    <property type="match status" value="1"/>
</dbReference>
<dbReference type="Gene3D" id="1.20.1730.10">
    <property type="entry name" value="Sodium/glucose cotransporter"/>
    <property type="match status" value="1"/>
</dbReference>
<dbReference type="PROSITE" id="PS50283">
    <property type="entry name" value="NA_SOLUT_SYMP_3"/>
    <property type="match status" value="1"/>
</dbReference>
<dbReference type="Gene3D" id="1.20.1250.20">
    <property type="entry name" value="MFS general substrate transporter like domains"/>
    <property type="match status" value="3"/>
</dbReference>
<dbReference type="InterPro" id="IPR026791">
    <property type="entry name" value="DOCK"/>
</dbReference>
<dbReference type="Proteomes" id="UP000289886">
    <property type="component" value="Unassembled WGS sequence"/>
</dbReference>
<dbReference type="Pfam" id="PF00069">
    <property type="entry name" value="Pkinase"/>
    <property type="match status" value="2"/>
</dbReference>
<dbReference type="PANTHER" id="PTHR23317">
    <property type="entry name" value="DEDICATOR OF CYTOKINESIS DOCK"/>
    <property type="match status" value="1"/>
</dbReference>
<feature type="transmembrane region" description="Helical" evidence="13">
    <location>
        <begin position="1226"/>
        <end position="1252"/>
    </location>
</feature>
<feature type="transmembrane region" description="Helical" evidence="13">
    <location>
        <begin position="1378"/>
        <end position="1396"/>
    </location>
</feature>
<dbReference type="InterPro" id="IPR046409">
    <property type="entry name" value="PDC10_dimerisation_sf"/>
</dbReference>
<dbReference type="GO" id="GO:0006857">
    <property type="term" value="P:oligopeptide transport"/>
    <property type="evidence" value="ECO:0007669"/>
    <property type="project" value="InterPro"/>
</dbReference>
<feature type="transmembrane region" description="Helical" evidence="13">
    <location>
        <begin position="867"/>
        <end position="886"/>
    </location>
</feature>
<dbReference type="GO" id="GO:0016020">
    <property type="term" value="C:membrane"/>
    <property type="evidence" value="ECO:0007669"/>
    <property type="project" value="UniProtKB-SubCell"/>
</dbReference>
<dbReference type="PROSITE" id="PS01023">
    <property type="entry name" value="PTR2_2"/>
    <property type="match status" value="1"/>
</dbReference>
<dbReference type="InterPro" id="IPR000719">
    <property type="entry name" value="Prot_kinase_dom"/>
</dbReference>
<name>A0A662YRF6_ACIRT</name>
<dbReference type="InterPro" id="IPR036259">
    <property type="entry name" value="MFS_trans_sf"/>
</dbReference>
<dbReference type="Pfam" id="PF00854">
    <property type="entry name" value="PTR2"/>
    <property type="match status" value="3"/>
</dbReference>
<dbReference type="InterPro" id="IPR000109">
    <property type="entry name" value="POT_fam"/>
</dbReference>
<dbReference type="Gene3D" id="1.25.40.410">
    <property type="match status" value="1"/>
</dbReference>
<comment type="subcellular location">
    <subcellularLocation>
        <location evidence="1 10">Membrane</location>
        <topology evidence="1 10">Multi-pass membrane protein</topology>
    </subcellularLocation>
</comment>
<feature type="region of interest" description="Disordered" evidence="12">
    <location>
        <begin position="1067"/>
        <end position="1097"/>
    </location>
</feature>
<dbReference type="InterPro" id="IPR043161">
    <property type="entry name" value="DOCK_C_lobe_A"/>
</dbReference>
<keyword evidence="7 13" id="KW-0472">Membrane</keyword>
<evidence type="ECO:0000256" key="3">
    <source>
        <dbReference type="ARBA" id="ARBA00022658"/>
    </source>
</evidence>
<feature type="domain" description="Protein kinase" evidence="14">
    <location>
        <begin position="742"/>
        <end position="1044"/>
    </location>
</feature>
<keyword evidence="17" id="KW-1185">Reference proteome</keyword>
<feature type="transmembrane region" description="Helical" evidence="13">
    <location>
        <begin position="695"/>
        <end position="715"/>
    </location>
</feature>
<keyword evidence="9" id="KW-0547">Nucleotide-binding</keyword>
<evidence type="ECO:0000256" key="6">
    <source>
        <dbReference type="ARBA" id="ARBA00022989"/>
    </source>
</evidence>
<gene>
    <name evidence="16" type="ORF">EOD39_12087</name>
</gene>
<dbReference type="GO" id="GO:0005524">
    <property type="term" value="F:ATP binding"/>
    <property type="evidence" value="ECO:0007669"/>
    <property type="project" value="UniProtKB-UniRule"/>
</dbReference>
<comment type="caution">
    <text evidence="16">The sequence shown here is derived from an EMBL/GenBank/DDBJ whole genome shotgun (WGS) entry which is preliminary data.</text>
</comment>
<evidence type="ECO:0000256" key="13">
    <source>
        <dbReference type="SAM" id="Phobius"/>
    </source>
</evidence>
<dbReference type="Gene3D" id="1.10.510.10">
    <property type="entry name" value="Transferase(Phosphotransferase) domain 1"/>
    <property type="match status" value="1"/>
</dbReference>